<keyword evidence="8" id="KW-1185">Reference proteome</keyword>
<evidence type="ECO:0000256" key="6">
    <source>
        <dbReference type="RuleBase" id="RU363042"/>
    </source>
</evidence>
<accession>A0A3E2B734</accession>
<keyword evidence="6" id="KW-0046">Antibiotic resistance</keyword>
<organism evidence="7 8">
    <name type="scientific">Evtepia gabavorous</name>
    <dbReference type="NCBI Taxonomy" id="2211183"/>
    <lineage>
        <taxon>Bacteria</taxon>
        <taxon>Bacillati</taxon>
        <taxon>Bacillota</taxon>
        <taxon>Clostridia</taxon>
        <taxon>Eubacteriales</taxon>
        <taxon>Evtepia</taxon>
    </lineage>
</organism>
<keyword evidence="3 6" id="KW-0812">Transmembrane</keyword>
<sequence>MNKLHWKKGIACGGMFLALLGLTFYILLSDQDPGKLWTALGQAEWSWLAVGAACMMLFFCCEAKNIQTGLGLFGSPAPYASCLLYAITGFFFSSVTPSASGGQPMQLYAMYRDGHAPAPGALALLTDFFSFQLAAVFWASVGFFLHHAQLIRLGNGVWLCFAFGAVLNLLVVVALCGAVFSPRALPTLWGWLMRPARRLFPQRAEGWRRWGEKQWKDLRQCTRCYRTHKRQLGKMFLTSLVQLAAYHSVPFWVYLAFGLQGQSFWAMVGLQGVLFLSVSSLPLPGAVGLTEGGFLLLYQTIFPGALLPSAMLLSRTVSFYFFLLLSGLFLAFRFLRLAWRHPAAKTT</sequence>
<evidence type="ECO:0000256" key="5">
    <source>
        <dbReference type="ARBA" id="ARBA00023136"/>
    </source>
</evidence>
<dbReference type="NCBIfam" id="TIGR00374">
    <property type="entry name" value="flippase-like domain"/>
    <property type="match status" value="1"/>
</dbReference>
<comment type="subcellular location">
    <subcellularLocation>
        <location evidence="1 6">Cell membrane</location>
        <topology evidence="1 6">Multi-pass membrane protein</topology>
    </subcellularLocation>
</comment>
<feature type="transmembrane region" description="Helical" evidence="6">
    <location>
        <begin position="45"/>
        <end position="61"/>
    </location>
</feature>
<proteinExistence type="inferred from homology"/>
<dbReference type="GO" id="GO:0046677">
    <property type="term" value="P:response to antibiotic"/>
    <property type="evidence" value="ECO:0007669"/>
    <property type="project" value="UniProtKB-KW"/>
</dbReference>
<evidence type="ECO:0000256" key="4">
    <source>
        <dbReference type="ARBA" id="ARBA00022989"/>
    </source>
</evidence>
<dbReference type="EMBL" id="QQRQ01000001">
    <property type="protein sequence ID" value="RFT07805.1"/>
    <property type="molecule type" value="Genomic_DNA"/>
</dbReference>
<dbReference type="AlphaFoldDB" id="A0A3E2B734"/>
<dbReference type="OrthoDB" id="9810654at2"/>
<dbReference type="PANTHER" id="PTHR37693">
    <property type="entry name" value="PHOSPHATIDYLGLYCEROL LYSYLTRANSFERASE"/>
    <property type="match status" value="1"/>
</dbReference>
<reference evidence="7 8" key="1">
    <citation type="submission" date="2018-07" db="EMBL/GenBank/DDBJ databases">
        <title>GABA Modulating Bacteria of the Human Gut Microbiota.</title>
        <authorList>
            <person name="Strandwitz P."/>
            <person name="Kim K.H."/>
            <person name="Terekhova D."/>
            <person name="Liu J.K."/>
            <person name="Sharma A."/>
            <person name="Levering J."/>
            <person name="Mcdonald D."/>
            <person name="Dietrich D."/>
            <person name="Ramadhar T.R."/>
            <person name="Lekbua A."/>
            <person name="Mroue N."/>
            <person name="Liston C."/>
            <person name="Stewart E.J."/>
            <person name="Dubin M.J."/>
            <person name="Zengler K."/>
            <person name="Knight R."/>
            <person name="Gilbert J.A."/>
            <person name="Clardy J."/>
            <person name="Lewis K."/>
        </authorList>
    </citation>
    <scope>NUCLEOTIDE SEQUENCE [LARGE SCALE GENOMIC DNA]</scope>
    <source>
        <strain evidence="7 8">KLE1738</strain>
    </source>
</reference>
<evidence type="ECO:0000256" key="2">
    <source>
        <dbReference type="ARBA" id="ARBA00022475"/>
    </source>
</evidence>
<keyword evidence="2" id="KW-1003">Cell membrane</keyword>
<dbReference type="GO" id="GO:0050071">
    <property type="term" value="F:phosphatidylglycerol lysyltransferase activity"/>
    <property type="evidence" value="ECO:0007669"/>
    <property type="project" value="UniProtKB-EC"/>
</dbReference>
<comment type="function">
    <text evidence="6">Catalyzes the transfer of a lysyl group from L-lysyl-tRNA(Lys) to membrane-bound phosphatidylglycerol (PG), which produces lysylphosphatidylglycerol (LPG), a major component of the bacterial membrane with a positive net charge. LPG synthesis contributes to bacterial virulence as it is involved in the resistance mechanism against cationic antimicrobial peptides (CAMP) produces by the host's immune system (defensins, cathelicidins) and by the competing microorganisms.</text>
</comment>
<feature type="transmembrane region" description="Helical" evidence="6">
    <location>
        <begin position="120"/>
        <end position="145"/>
    </location>
</feature>
<comment type="catalytic activity">
    <reaction evidence="6">
        <text>L-lysyl-tRNA(Lys) + a 1,2-diacyl-sn-glycero-3-phospho-(1'-sn-glycerol) = a 1,2-diacyl-sn-glycero-3-phospho-1'-(3'-O-L-lysyl)-sn-glycerol + tRNA(Lys)</text>
        <dbReference type="Rhea" id="RHEA:10668"/>
        <dbReference type="Rhea" id="RHEA-COMP:9696"/>
        <dbReference type="Rhea" id="RHEA-COMP:9697"/>
        <dbReference type="ChEBI" id="CHEBI:64716"/>
        <dbReference type="ChEBI" id="CHEBI:75792"/>
        <dbReference type="ChEBI" id="CHEBI:78442"/>
        <dbReference type="ChEBI" id="CHEBI:78529"/>
        <dbReference type="EC" id="2.3.2.3"/>
    </reaction>
</comment>
<gene>
    <name evidence="6" type="primary">mprF</name>
    <name evidence="7" type="ORF">DV520_01365</name>
</gene>
<evidence type="ECO:0000256" key="3">
    <source>
        <dbReference type="ARBA" id="ARBA00022692"/>
    </source>
</evidence>
<protein>
    <recommendedName>
        <fullName evidence="6">Phosphatidylglycerol lysyltransferase</fullName>
        <ecNumber evidence="6">2.3.2.3</ecNumber>
    </recommendedName>
    <alternativeName>
        <fullName evidence="6">Lysylphosphatidylglycerol synthase</fullName>
    </alternativeName>
</protein>
<feature type="transmembrane region" description="Helical" evidence="6">
    <location>
        <begin position="157"/>
        <end position="180"/>
    </location>
</feature>
<feature type="transmembrane region" description="Helical" evidence="6">
    <location>
        <begin position="320"/>
        <end position="339"/>
    </location>
</feature>
<evidence type="ECO:0000313" key="7">
    <source>
        <dbReference type="EMBL" id="RFT07805.1"/>
    </source>
</evidence>
<keyword evidence="4 6" id="KW-1133">Transmembrane helix</keyword>
<feature type="transmembrane region" description="Helical" evidence="6">
    <location>
        <begin position="264"/>
        <end position="283"/>
    </location>
</feature>
<keyword evidence="6" id="KW-0808">Transferase</keyword>
<evidence type="ECO:0000313" key="8">
    <source>
        <dbReference type="Proteomes" id="UP000260649"/>
    </source>
</evidence>
<keyword evidence="6" id="KW-0443">Lipid metabolism</keyword>
<feature type="transmembrane region" description="Helical" evidence="6">
    <location>
        <begin position="235"/>
        <end position="257"/>
    </location>
</feature>
<keyword evidence="5 6" id="KW-0472">Membrane</keyword>
<name>A0A3E2B734_9FIRM</name>
<dbReference type="InterPro" id="IPR022791">
    <property type="entry name" value="L-PG_synthase/AglD"/>
</dbReference>
<dbReference type="GO" id="GO:0006629">
    <property type="term" value="P:lipid metabolic process"/>
    <property type="evidence" value="ECO:0007669"/>
    <property type="project" value="UniProtKB-KW"/>
</dbReference>
<evidence type="ECO:0000256" key="1">
    <source>
        <dbReference type="ARBA" id="ARBA00004651"/>
    </source>
</evidence>
<dbReference type="PANTHER" id="PTHR37693:SF1">
    <property type="entry name" value="INTEGRAL MEMBRANE PROTEIN"/>
    <property type="match status" value="1"/>
</dbReference>
<dbReference type="GO" id="GO:0005886">
    <property type="term" value="C:plasma membrane"/>
    <property type="evidence" value="ECO:0007669"/>
    <property type="project" value="UniProtKB-SubCell"/>
</dbReference>
<comment type="similarity">
    <text evidence="6">Belongs to the LPG synthase family.</text>
</comment>
<dbReference type="Proteomes" id="UP000260649">
    <property type="component" value="Unassembled WGS sequence"/>
</dbReference>
<comment type="caution">
    <text evidence="7">The sequence shown here is derived from an EMBL/GenBank/DDBJ whole genome shotgun (WGS) entry which is preliminary data.</text>
</comment>
<dbReference type="Pfam" id="PF03706">
    <property type="entry name" value="LPG_synthase_TM"/>
    <property type="match status" value="1"/>
</dbReference>
<dbReference type="EC" id="2.3.2.3" evidence="6"/>